<dbReference type="OrthoDB" id="9837808at2"/>
<dbReference type="AlphaFoldDB" id="A0A328PK92"/>
<accession>A0A328PK92</accession>
<gene>
    <name evidence="1" type="ORF">DNK47_02570</name>
</gene>
<proteinExistence type="predicted"/>
<evidence type="ECO:0000313" key="1">
    <source>
        <dbReference type="EMBL" id="RAO94894.1"/>
    </source>
</evidence>
<name>A0A328PK92_9MOLU</name>
<comment type="caution">
    <text evidence="1">The sequence shown here is derived from an EMBL/GenBank/DDBJ whole genome shotgun (WGS) entry which is preliminary data.</text>
</comment>
<keyword evidence="2" id="KW-1185">Reference proteome</keyword>
<organism evidence="1 2">
    <name type="scientific">Mycoplasma wenyonii</name>
    <dbReference type="NCBI Taxonomy" id="65123"/>
    <lineage>
        <taxon>Bacteria</taxon>
        <taxon>Bacillati</taxon>
        <taxon>Mycoplasmatota</taxon>
        <taxon>Mollicutes</taxon>
        <taxon>Mycoplasmataceae</taxon>
        <taxon>Mycoplasma</taxon>
    </lineage>
</organism>
<evidence type="ECO:0000313" key="2">
    <source>
        <dbReference type="Proteomes" id="UP000249762"/>
    </source>
</evidence>
<dbReference type="RefSeq" id="WP_112665669.1">
    <property type="nucleotide sequence ID" value="NZ_QKVO01000012.1"/>
</dbReference>
<protein>
    <submittedName>
        <fullName evidence="1">Uncharacterized protein</fullName>
    </submittedName>
</protein>
<dbReference type="EMBL" id="QKVO01000012">
    <property type="protein sequence ID" value="RAO94894.1"/>
    <property type="molecule type" value="Genomic_DNA"/>
</dbReference>
<dbReference type="Proteomes" id="UP000249762">
    <property type="component" value="Unassembled WGS sequence"/>
</dbReference>
<sequence>MLLSTTLKVLGGVLSVGTVTFVPIYSLNFLKSSETPVIGSQGNVLNIPVTNTRLQVSTDSAQLKQDEIFDLCQKKNTKFQIRGKEGAISEISEFDYKGDRKDIVGVTYQPNVCTREVNLSQ</sequence>
<reference evidence="2" key="1">
    <citation type="submission" date="2018-06" db="EMBL/GenBank/DDBJ databases">
        <authorList>
            <person name="Martinez Ocampo F."/>
            <person name="Quiroz Castaneda R.E."/>
            <person name="Rojas Lopez X."/>
        </authorList>
    </citation>
    <scope>NUCLEOTIDE SEQUENCE [LARGE SCALE GENOMIC DNA]</scope>
    <source>
        <strain evidence="2">INIFAP02</strain>
    </source>
</reference>